<accession>A0ABR6M147</accession>
<gene>
    <name evidence="1" type="ORF">BJY27_009073</name>
</gene>
<proteinExistence type="predicted"/>
<sequence>MEGMLVDTNYLRTVAWWEFRHLGSSALGR</sequence>
<protein>
    <submittedName>
        <fullName evidence="1">Uncharacterized protein</fullName>
    </submittedName>
</protein>
<name>A0ABR6M147_9ACTN</name>
<dbReference type="EMBL" id="JACHNG010000002">
    <property type="protein sequence ID" value="MBB4788026.1"/>
    <property type="molecule type" value="Genomic_DNA"/>
</dbReference>
<keyword evidence="2" id="KW-1185">Reference proteome</keyword>
<dbReference type="Proteomes" id="UP000530530">
    <property type="component" value="Unassembled WGS sequence"/>
</dbReference>
<organism evidence="1 2">
    <name type="scientific">Streptomyces rapamycinicus</name>
    <dbReference type="NCBI Taxonomy" id="1226757"/>
    <lineage>
        <taxon>Bacteria</taxon>
        <taxon>Bacillati</taxon>
        <taxon>Actinomycetota</taxon>
        <taxon>Actinomycetes</taxon>
        <taxon>Kitasatosporales</taxon>
        <taxon>Streptomycetaceae</taxon>
        <taxon>Streptomyces</taxon>
        <taxon>Streptomyces violaceusniger group</taxon>
    </lineage>
</organism>
<reference evidence="1 2" key="1">
    <citation type="submission" date="2020-08" db="EMBL/GenBank/DDBJ databases">
        <title>Sequencing the genomes of 1000 actinobacteria strains.</title>
        <authorList>
            <person name="Klenk H.-P."/>
        </authorList>
    </citation>
    <scope>NUCLEOTIDE SEQUENCE [LARGE SCALE GENOMIC DNA]</scope>
    <source>
        <strain evidence="1 2">DSM 41530</strain>
    </source>
</reference>
<evidence type="ECO:0000313" key="2">
    <source>
        <dbReference type="Proteomes" id="UP000530530"/>
    </source>
</evidence>
<comment type="caution">
    <text evidence="1">The sequence shown here is derived from an EMBL/GenBank/DDBJ whole genome shotgun (WGS) entry which is preliminary data.</text>
</comment>
<evidence type="ECO:0000313" key="1">
    <source>
        <dbReference type="EMBL" id="MBB4788026.1"/>
    </source>
</evidence>